<gene>
    <name evidence="3" type="primary">LOC106461698</name>
</gene>
<dbReference type="PROSITE" id="PS50086">
    <property type="entry name" value="TBC_RABGAP"/>
    <property type="match status" value="1"/>
</dbReference>
<evidence type="ECO:0000313" key="3">
    <source>
        <dbReference type="RefSeq" id="XP_022244425.1"/>
    </source>
</evidence>
<evidence type="ECO:0000259" key="1">
    <source>
        <dbReference type="PROSITE" id="PS50086"/>
    </source>
</evidence>
<dbReference type="SUPFAM" id="SSF47923">
    <property type="entry name" value="Ypt/Rab-GAP domain of gyp1p"/>
    <property type="match status" value="1"/>
</dbReference>
<name>A0ABM1SLB9_LIMPO</name>
<dbReference type="GeneID" id="106461698"/>
<keyword evidence="2" id="KW-1185">Reference proteome</keyword>
<dbReference type="SMART" id="SM00164">
    <property type="entry name" value="TBC"/>
    <property type="match status" value="1"/>
</dbReference>
<proteinExistence type="predicted"/>
<organism evidence="2 3">
    <name type="scientific">Limulus polyphemus</name>
    <name type="common">Atlantic horseshoe crab</name>
    <dbReference type="NCBI Taxonomy" id="6850"/>
    <lineage>
        <taxon>Eukaryota</taxon>
        <taxon>Metazoa</taxon>
        <taxon>Ecdysozoa</taxon>
        <taxon>Arthropoda</taxon>
        <taxon>Chelicerata</taxon>
        <taxon>Merostomata</taxon>
        <taxon>Xiphosura</taxon>
        <taxon>Limulidae</taxon>
        <taxon>Limulus</taxon>
    </lineage>
</organism>
<dbReference type="Proteomes" id="UP000694941">
    <property type="component" value="Unplaced"/>
</dbReference>
<protein>
    <submittedName>
        <fullName evidence="3">TBC1 domain family member 19-like</fullName>
    </submittedName>
</protein>
<dbReference type="InterPro" id="IPR042507">
    <property type="entry name" value="TBC1D19"/>
</dbReference>
<dbReference type="InterPro" id="IPR035969">
    <property type="entry name" value="Rab-GAP_TBC_sf"/>
</dbReference>
<feature type="domain" description="Rab-GAP TBC" evidence="1">
    <location>
        <begin position="232"/>
        <end position="453"/>
    </location>
</feature>
<dbReference type="PANTHER" id="PTHR16110:SF1">
    <property type="entry name" value="TBC1 DOMAIN FAMILY MEMBER 19"/>
    <property type="match status" value="1"/>
</dbReference>
<reference evidence="3" key="1">
    <citation type="submission" date="2025-08" db="UniProtKB">
        <authorList>
            <consortium name="RefSeq"/>
        </authorList>
    </citation>
    <scope>IDENTIFICATION</scope>
    <source>
        <tissue evidence="3">Muscle</tissue>
    </source>
</reference>
<dbReference type="RefSeq" id="XP_022244425.1">
    <property type="nucleotide sequence ID" value="XM_022388717.1"/>
</dbReference>
<sequence>MSDSTKIETMESAKNIKASETVAKELQKSNLYQEIVTDLNNLVLDPKVSAEELERKIKAVLENSGYKQKLRNLVYHYMLKNSAMMDGGCQIREPLDFIQKAQRPVSEQKDMEVKWTELGSEEMDLSRFRPVYSPKDFLDVLVNLRNPNLSSNEQGAATLWGEIKIPLKVNNLRNLRSEFEELASNLSQVGVDDYSSFDTEHCVAFLQERSVLGKKVLQTNHAPLAREYTKRGCLQSQRANFWCQILGISIRNEDRLKFDHLKSCVFRHDLMIDKLIFKDIRLTAANDDQYFVFEDLLYQILLVFSRDVSVVEHFRFSSATPPKGFLRGRSGQEEGLVVYPPSGIIPYHGFTMYVTPLCYLYEDPVTLYGVFNELFCHYLCRLHTVSSHPQGILCLCLQFEMLLHEADPQLMYHCAHHDLQPLKIAQKWIMRMFAGYLSVDQVLLLWDRILAYDSLQLLPVLAVAVMSFRKSILLTAENQVTLEAMLADVSTIKVVPLLQWLLTRSA</sequence>
<dbReference type="PANTHER" id="PTHR16110">
    <property type="entry name" value="TBC1 DOMAIN FAMILY MEMBER 19"/>
    <property type="match status" value="1"/>
</dbReference>
<dbReference type="InterPro" id="IPR000195">
    <property type="entry name" value="Rab-GAP-TBC_dom"/>
</dbReference>
<accession>A0ABM1SLB9</accession>
<dbReference type="Gene3D" id="1.10.472.80">
    <property type="entry name" value="Ypt/Rab-GAP domain of gyp1p, domain 3"/>
    <property type="match status" value="1"/>
</dbReference>
<dbReference type="Pfam" id="PF00566">
    <property type="entry name" value="RabGAP-TBC"/>
    <property type="match status" value="1"/>
</dbReference>
<evidence type="ECO:0000313" key="2">
    <source>
        <dbReference type="Proteomes" id="UP000694941"/>
    </source>
</evidence>